<dbReference type="EMBL" id="EQ973778">
    <property type="protein sequence ID" value="EEF49357.1"/>
    <property type="molecule type" value="Genomic_DNA"/>
</dbReference>
<dbReference type="InterPro" id="IPR050130">
    <property type="entry name" value="ClpA_ClpB"/>
</dbReference>
<dbReference type="Gene3D" id="3.40.50.300">
    <property type="entry name" value="P-loop containing nucleotide triphosphate hydrolases"/>
    <property type="match status" value="1"/>
</dbReference>
<keyword evidence="2" id="KW-0067">ATP-binding</keyword>
<evidence type="ECO:0000313" key="5">
    <source>
        <dbReference type="Proteomes" id="UP000008311"/>
    </source>
</evidence>
<dbReference type="InParanoid" id="B9RGZ5"/>
<evidence type="ECO:0000313" key="4">
    <source>
        <dbReference type="EMBL" id="EEF49357.1"/>
    </source>
</evidence>
<dbReference type="AlphaFoldDB" id="B9RGZ5"/>
<protein>
    <submittedName>
        <fullName evidence="4">ATP-dependent clp protease, putative</fullName>
    </submittedName>
</protein>
<keyword evidence="4" id="KW-0645">Protease</keyword>
<dbReference type="Pfam" id="PF17871">
    <property type="entry name" value="AAA_lid_9"/>
    <property type="match status" value="1"/>
</dbReference>
<keyword evidence="1" id="KW-0547">Nucleotide-binding</keyword>
<keyword evidence="4" id="KW-0378">Hydrolase</keyword>
<dbReference type="eggNOG" id="KOG1051">
    <property type="taxonomic scope" value="Eukaryota"/>
</dbReference>
<dbReference type="InterPro" id="IPR041546">
    <property type="entry name" value="ClpA/ClpB_AAA_lid"/>
</dbReference>
<accession>B9RGZ5</accession>
<keyword evidence="5" id="KW-1185">Reference proteome</keyword>
<dbReference type="Gene3D" id="1.10.8.60">
    <property type="match status" value="1"/>
</dbReference>
<dbReference type="STRING" id="3988.B9RGZ5"/>
<proteinExistence type="predicted"/>
<evidence type="ECO:0000259" key="3">
    <source>
        <dbReference type="Pfam" id="PF17871"/>
    </source>
</evidence>
<feature type="domain" description="ClpA/ClpB AAA lid" evidence="3">
    <location>
        <begin position="4"/>
        <end position="33"/>
    </location>
</feature>
<dbReference type="InterPro" id="IPR027417">
    <property type="entry name" value="P-loop_NTPase"/>
</dbReference>
<dbReference type="GO" id="GO:0008233">
    <property type="term" value="F:peptidase activity"/>
    <property type="evidence" value="ECO:0007669"/>
    <property type="project" value="UniProtKB-KW"/>
</dbReference>
<reference evidence="5" key="1">
    <citation type="journal article" date="2010" name="Nat. Biotechnol.">
        <title>Draft genome sequence of the oilseed species Ricinus communis.</title>
        <authorList>
            <person name="Chan A.P."/>
            <person name="Crabtree J."/>
            <person name="Zhao Q."/>
            <person name="Lorenzi H."/>
            <person name="Orvis J."/>
            <person name="Puiu D."/>
            <person name="Melake-Berhan A."/>
            <person name="Jones K.M."/>
            <person name="Redman J."/>
            <person name="Chen G."/>
            <person name="Cahoon E.B."/>
            <person name="Gedil M."/>
            <person name="Stanke M."/>
            <person name="Haas B.J."/>
            <person name="Wortman J.R."/>
            <person name="Fraser-Liggett C.M."/>
            <person name="Ravel J."/>
            <person name="Rabinowicz P.D."/>
        </authorList>
    </citation>
    <scope>NUCLEOTIDE SEQUENCE [LARGE SCALE GENOMIC DNA]</scope>
    <source>
        <strain evidence="5">cv. Hale</strain>
    </source>
</reference>
<dbReference type="SUPFAM" id="SSF52540">
    <property type="entry name" value="P-loop containing nucleoside triphosphate hydrolases"/>
    <property type="match status" value="1"/>
</dbReference>
<dbReference type="GO" id="GO:0005524">
    <property type="term" value="F:ATP binding"/>
    <property type="evidence" value="ECO:0007669"/>
    <property type="project" value="UniProtKB-KW"/>
</dbReference>
<evidence type="ECO:0000256" key="1">
    <source>
        <dbReference type="ARBA" id="ARBA00022741"/>
    </source>
</evidence>
<dbReference type="PANTHER" id="PTHR11638:SF189">
    <property type="entry name" value="CLP R DOMAIN-CONTAINING PROTEIN"/>
    <property type="match status" value="1"/>
</dbReference>
<organism evidence="4 5">
    <name type="scientific">Ricinus communis</name>
    <name type="common">Castor bean</name>
    <dbReference type="NCBI Taxonomy" id="3988"/>
    <lineage>
        <taxon>Eukaryota</taxon>
        <taxon>Viridiplantae</taxon>
        <taxon>Streptophyta</taxon>
        <taxon>Embryophyta</taxon>
        <taxon>Tracheophyta</taxon>
        <taxon>Spermatophyta</taxon>
        <taxon>Magnoliopsida</taxon>
        <taxon>eudicotyledons</taxon>
        <taxon>Gunneridae</taxon>
        <taxon>Pentapetalae</taxon>
        <taxon>rosids</taxon>
        <taxon>fabids</taxon>
        <taxon>Malpighiales</taxon>
        <taxon>Euphorbiaceae</taxon>
        <taxon>Acalyphoideae</taxon>
        <taxon>Acalypheae</taxon>
        <taxon>Ricinus</taxon>
    </lineage>
</organism>
<dbReference type="Proteomes" id="UP000008311">
    <property type="component" value="Unassembled WGS sequence"/>
</dbReference>
<sequence>MRTSEQFLPDKAIDLIDEAGARIQLQNYQSPALSVVTEGDVQKVVSMWTGIPVEKVNPREACMLLKMEEKLQQRIVGQDEAVKAVCRAIRRARAGIRDPDKPVPSFLFIGPIGV</sequence>
<gene>
    <name evidence="4" type="ORF">RCOM_1445500</name>
</gene>
<dbReference type="PANTHER" id="PTHR11638">
    <property type="entry name" value="ATP-DEPENDENT CLP PROTEASE"/>
    <property type="match status" value="1"/>
</dbReference>
<name>B9RGZ5_RICCO</name>
<dbReference type="GO" id="GO:0006508">
    <property type="term" value="P:proteolysis"/>
    <property type="evidence" value="ECO:0007669"/>
    <property type="project" value="UniProtKB-KW"/>
</dbReference>
<evidence type="ECO:0000256" key="2">
    <source>
        <dbReference type="ARBA" id="ARBA00022840"/>
    </source>
</evidence>